<feature type="transmembrane region" description="Helical" evidence="6">
    <location>
        <begin position="138"/>
        <end position="160"/>
    </location>
</feature>
<dbReference type="GO" id="GO:0006355">
    <property type="term" value="P:regulation of DNA-templated transcription"/>
    <property type="evidence" value="ECO:0007669"/>
    <property type="project" value="InterPro"/>
</dbReference>
<feature type="repeat" description="TPR" evidence="4">
    <location>
        <begin position="451"/>
        <end position="484"/>
    </location>
</feature>
<dbReference type="InterPro" id="IPR011990">
    <property type="entry name" value="TPR-like_helical_dom_sf"/>
</dbReference>
<dbReference type="CDD" id="cd00383">
    <property type="entry name" value="trans_reg_C"/>
    <property type="match status" value="1"/>
</dbReference>
<keyword evidence="6" id="KW-0812">Transmembrane</keyword>
<evidence type="ECO:0000256" key="2">
    <source>
        <dbReference type="ARBA" id="ARBA00022803"/>
    </source>
</evidence>
<dbReference type="STRING" id="529704.SAMN02927913_0648"/>
<dbReference type="Proteomes" id="UP000199420">
    <property type="component" value="Unassembled WGS sequence"/>
</dbReference>
<evidence type="ECO:0000256" key="4">
    <source>
        <dbReference type="PROSITE-ProRule" id="PRU00339"/>
    </source>
</evidence>
<evidence type="ECO:0000256" key="6">
    <source>
        <dbReference type="SAM" id="Phobius"/>
    </source>
</evidence>
<keyword evidence="1" id="KW-0677">Repeat</keyword>
<keyword evidence="9" id="KW-1185">Reference proteome</keyword>
<dbReference type="Pfam" id="PF13432">
    <property type="entry name" value="TPR_16"/>
    <property type="match status" value="2"/>
</dbReference>
<dbReference type="InterPro" id="IPR016032">
    <property type="entry name" value="Sig_transdc_resp-reg_C-effctor"/>
</dbReference>
<feature type="repeat" description="TPR" evidence="4">
    <location>
        <begin position="417"/>
        <end position="450"/>
    </location>
</feature>
<keyword evidence="3 5" id="KW-0238">DNA-binding</keyword>
<dbReference type="Gene3D" id="3.40.50.10610">
    <property type="entry name" value="ABC-type transport auxiliary lipoprotein component"/>
    <property type="match status" value="1"/>
</dbReference>
<dbReference type="PROSITE" id="PS51755">
    <property type="entry name" value="OMPR_PHOB"/>
    <property type="match status" value="1"/>
</dbReference>
<dbReference type="InterPro" id="IPR051012">
    <property type="entry name" value="CellSynth/LPSAsmb/PSIAsmb"/>
</dbReference>
<gene>
    <name evidence="8" type="ORF">SAMN04487997_0733</name>
</gene>
<feature type="domain" description="OmpR/PhoB-type" evidence="7">
    <location>
        <begin position="6"/>
        <end position="104"/>
    </location>
</feature>
<feature type="DNA-binding region" description="OmpR/PhoB-type" evidence="5">
    <location>
        <begin position="6"/>
        <end position="104"/>
    </location>
</feature>
<dbReference type="SMART" id="SM00862">
    <property type="entry name" value="Trans_reg_C"/>
    <property type="match status" value="1"/>
</dbReference>
<evidence type="ECO:0000256" key="5">
    <source>
        <dbReference type="PROSITE-ProRule" id="PRU01091"/>
    </source>
</evidence>
<protein>
    <submittedName>
        <fullName evidence="8">TolB amino-terminal domain-containing protein</fullName>
    </submittedName>
</protein>
<dbReference type="PANTHER" id="PTHR45586:SF1">
    <property type="entry name" value="LIPOPOLYSACCHARIDE ASSEMBLY PROTEIN B"/>
    <property type="match status" value="1"/>
</dbReference>
<dbReference type="EMBL" id="FNYC01000001">
    <property type="protein sequence ID" value="SEI45169.1"/>
    <property type="molecule type" value="Genomic_DNA"/>
</dbReference>
<keyword evidence="6" id="KW-1133">Transmembrane helix</keyword>
<dbReference type="Pfam" id="PF00486">
    <property type="entry name" value="Trans_reg_C"/>
    <property type="match status" value="1"/>
</dbReference>
<evidence type="ECO:0000256" key="1">
    <source>
        <dbReference type="ARBA" id="ARBA00022737"/>
    </source>
</evidence>
<dbReference type="RefSeq" id="WP_091333540.1">
    <property type="nucleotide sequence ID" value="NZ_FNYC01000001.1"/>
</dbReference>
<dbReference type="GO" id="GO:0003677">
    <property type="term" value="F:DNA binding"/>
    <property type="evidence" value="ECO:0007669"/>
    <property type="project" value="UniProtKB-UniRule"/>
</dbReference>
<dbReference type="Gene3D" id="1.10.10.10">
    <property type="entry name" value="Winged helix-like DNA-binding domain superfamily/Winged helix DNA-binding domain"/>
    <property type="match status" value="1"/>
</dbReference>
<dbReference type="Gene3D" id="1.25.40.10">
    <property type="entry name" value="Tetratricopeptide repeat domain"/>
    <property type="match status" value="1"/>
</dbReference>
<dbReference type="GO" id="GO:0000160">
    <property type="term" value="P:phosphorelay signal transduction system"/>
    <property type="evidence" value="ECO:0007669"/>
    <property type="project" value="InterPro"/>
</dbReference>
<dbReference type="SUPFAM" id="SSF46894">
    <property type="entry name" value="C-terminal effector domain of the bipartite response regulators"/>
    <property type="match status" value="1"/>
</dbReference>
<sequence>MSEARRVVYEFGRFVLAPAEKRLLRDGKVVSLTPKAFDTLVLLVGNQGRLIEKDELLKTLWPHRVVEEVALAHNVSQLRKALGDTAEAPRFIETVPKRGYRFVAAVQERYEQQEAPLAVGVESGKPVSTVWHYLPSRAAVVAAFAAVLLLASGTAAYFYLSPTAEPVEGVPPAIHSLAVLPFENLSGDKEQQYFADGMTDELITELGTIGSLRVVSRTSAMRYKGTHKPLRDIADELQVDAVVEGTILRSGHRVRINAQLIAATSDRHLWAQSYERDLRDVLALQDHVSRDIAAIIGVKLTLQQRAVLSGGRAIDPEAHDDYLRGRAVNPEAHDDYLRGRYWSSGIPTERFASGDDLRRGLDYFRKAIAIDPDYAPAYAGVADAYRSLAGGSLTFKEALPKARAAAVKALQLDPSLAEAHQALAGVNLYLGDWPGAEREFRQALALNPNYALAHEGYAAYLASMGKLDEAVKQDERAVDLDPFSIDANANLGITLYLARRYDDAMRQFQRGLEMHPNLGLWNFFMAYVFEQKKRFAEAYAQYHRSLVLNRQTLRAEAAERAYKRSGYTGALQQMIQFLLPPNSSDEELNIPLIVHRYAMLGDDAHAMLWLERAAQERQPKMSWWLNDPALDRLRASPRFGDLVRRMGLPTAGRSGKRPMPESGR</sequence>
<reference evidence="8 9" key="1">
    <citation type="submission" date="2016-10" db="EMBL/GenBank/DDBJ databases">
        <authorList>
            <person name="de Groot N.N."/>
        </authorList>
    </citation>
    <scope>NUCLEOTIDE SEQUENCE [LARGE SCALE GENOMIC DNA]</scope>
    <source>
        <strain evidence="8 9">DSM 26515</strain>
    </source>
</reference>
<dbReference type="SMART" id="SM00028">
    <property type="entry name" value="TPR"/>
    <property type="match status" value="4"/>
</dbReference>
<feature type="repeat" description="TPR" evidence="4">
    <location>
        <begin position="485"/>
        <end position="518"/>
    </location>
</feature>
<dbReference type="InterPro" id="IPR001867">
    <property type="entry name" value="OmpR/PhoB-type_DNA-bd"/>
</dbReference>
<evidence type="ECO:0000256" key="3">
    <source>
        <dbReference type="ARBA" id="ARBA00023125"/>
    </source>
</evidence>
<dbReference type="InterPro" id="IPR036388">
    <property type="entry name" value="WH-like_DNA-bd_sf"/>
</dbReference>
<organism evidence="8 9">
    <name type="scientific">Frateuria terrea</name>
    <dbReference type="NCBI Taxonomy" id="529704"/>
    <lineage>
        <taxon>Bacteria</taxon>
        <taxon>Pseudomonadati</taxon>
        <taxon>Pseudomonadota</taxon>
        <taxon>Gammaproteobacteria</taxon>
        <taxon>Lysobacterales</taxon>
        <taxon>Rhodanobacteraceae</taxon>
        <taxon>Frateuria</taxon>
    </lineage>
</organism>
<dbReference type="InterPro" id="IPR019734">
    <property type="entry name" value="TPR_rpt"/>
</dbReference>
<dbReference type="SUPFAM" id="SSF48452">
    <property type="entry name" value="TPR-like"/>
    <property type="match status" value="1"/>
</dbReference>
<dbReference type="PROSITE" id="PS50005">
    <property type="entry name" value="TPR"/>
    <property type="match status" value="3"/>
</dbReference>
<dbReference type="AlphaFoldDB" id="A0A1H6QNJ7"/>
<keyword evidence="6" id="KW-0472">Membrane</keyword>
<name>A0A1H6QNJ7_9GAMM</name>
<proteinExistence type="predicted"/>
<accession>A0A1H6QNJ7</accession>
<evidence type="ECO:0000313" key="8">
    <source>
        <dbReference type="EMBL" id="SEI45169.1"/>
    </source>
</evidence>
<keyword evidence="2 4" id="KW-0802">TPR repeat</keyword>
<dbReference type="OrthoDB" id="1971692at2"/>
<dbReference type="PANTHER" id="PTHR45586">
    <property type="entry name" value="TPR REPEAT-CONTAINING PROTEIN PA4667"/>
    <property type="match status" value="1"/>
</dbReference>
<evidence type="ECO:0000259" key="7">
    <source>
        <dbReference type="PROSITE" id="PS51755"/>
    </source>
</evidence>
<evidence type="ECO:0000313" key="9">
    <source>
        <dbReference type="Proteomes" id="UP000199420"/>
    </source>
</evidence>